<reference evidence="4" key="1">
    <citation type="submission" date="2016-10" db="EMBL/GenBank/DDBJ databases">
        <title>Sequence of Gallionella enrichment culture.</title>
        <authorList>
            <person name="Poehlein A."/>
            <person name="Muehling M."/>
            <person name="Daniel R."/>
        </authorList>
    </citation>
    <scope>NUCLEOTIDE SEQUENCE</scope>
</reference>
<evidence type="ECO:0000256" key="2">
    <source>
        <dbReference type="ARBA" id="ARBA00023172"/>
    </source>
</evidence>
<dbReference type="GO" id="GO:0006310">
    <property type="term" value="P:DNA recombination"/>
    <property type="evidence" value="ECO:0007669"/>
    <property type="project" value="UniProtKB-KW"/>
</dbReference>
<organism evidence="4">
    <name type="scientific">mine drainage metagenome</name>
    <dbReference type="NCBI Taxonomy" id="410659"/>
    <lineage>
        <taxon>unclassified sequences</taxon>
        <taxon>metagenomes</taxon>
        <taxon>ecological metagenomes</taxon>
    </lineage>
</organism>
<evidence type="ECO:0000259" key="3">
    <source>
        <dbReference type="PROSITE" id="PS51898"/>
    </source>
</evidence>
<dbReference type="AlphaFoldDB" id="A0A1J5RDI7"/>
<keyword evidence="2" id="KW-0233">DNA recombination</keyword>
<name>A0A1J5RDI7_9ZZZZ</name>
<dbReference type="Gene3D" id="1.10.443.10">
    <property type="entry name" value="Intergrase catalytic core"/>
    <property type="match status" value="1"/>
</dbReference>
<dbReference type="GO" id="GO:0015074">
    <property type="term" value="P:DNA integration"/>
    <property type="evidence" value="ECO:0007669"/>
    <property type="project" value="InterPro"/>
</dbReference>
<dbReference type="SUPFAM" id="SSF56349">
    <property type="entry name" value="DNA breaking-rejoining enzymes"/>
    <property type="match status" value="1"/>
</dbReference>
<comment type="caution">
    <text evidence="4">The sequence shown here is derived from an EMBL/GenBank/DDBJ whole genome shotgun (WGS) entry which is preliminary data.</text>
</comment>
<dbReference type="GO" id="GO:0003677">
    <property type="term" value="F:DNA binding"/>
    <property type="evidence" value="ECO:0007669"/>
    <property type="project" value="UniProtKB-KW"/>
</dbReference>
<feature type="domain" description="Tyr recombinase" evidence="3">
    <location>
        <begin position="195"/>
        <end position="393"/>
    </location>
</feature>
<protein>
    <submittedName>
        <fullName evidence="4">Tyrosine recombinase XerC</fullName>
    </submittedName>
</protein>
<dbReference type="EMBL" id="MLJW01000305">
    <property type="protein sequence ID" value="OIQ90079.1"/>
    <property type="molecule type" value="Genomic_DNA"/>
</dbReference>
<dbReference type="InterPro" id="IPR011010">
    <property type="entry name" value="DNA_brk_join_enz"/>
</dbReference>
<dbReference type="InterPro" id="IPR010998">
    <property type="entry name" value="Integrase_recombinase_N"/>
</dbReference>
<proteinExistence type="predicted"/>
<dbReference type="InterPro" id="IPR050090">
    <property type="entry name" value="Tyrosine_recombinase_XerCD"/>
</dbReference>
<dbReference type="PANTHER" id="PTHR30349:SF41">
    <property type="entry name" value="INTEGRASE_RECOMBINASE PROTEIN MJ0367-RELATED"/>
    <property type="match status" value="1"/>
</dbReference>
<evidence type="ECO:0000313" key="4">
    <source>
        <dbReference type="EMBL" id="OIQ90079.1"/>
    </source>
</evidence>
<dbReference type="InterPro" id="IPR002104">
    <property type="entry name" value="Integrase_catalytic"/>
</dbReference>
<keyword evidence="1" id="KW-0238">DNA-binding</keyword>
<dbReference type="Pfam" id="PF00589">
    <property type="entry name" value="Phage_integrase"/>
    <property type="match status" value="1"/>
</dbReference>
<dbReference type="PROSITE" id="PS51898">
    <property type="entry name" value="TYR_RECOMBINASE"/>
    <property type="match status" value="1"/>
</dbReference>
<dbReference type="Gene3D" id="1.10.150.130">
    <property type="match status" value="1"/>
</dbReference>
<dbReference type="InterPro" id="IPR013762">
    <property type="entry name" value="Integrase-like_cat_sf"/>
</dbReference>
<gene>
    <name evidence="4" type="primary">xerC_34</name>
    <name evidence="4" type="ORF">GALL_280340</name>
</gene>
<accession>A0A1J5RDI7</accession>
<dbReference type="PANTHER" id="PTHR30349">
    <property type="entry name" value="PHAGE INTEGRASE-RELATED"/>
    <property type="match status" value="1"/>
</dbReference>
<sequence>MQLNRSNYFYARIQAGGKRLFFSLRVKIEGHPPASLKEEGDIIFERSRARAQAKLERISEELTSRATREELAQRVLEARTGSRLLTMAIRDLPERWQEIPRSRPLSARYVADKVATLRRFVAFTESHFPNAKDMSSIMENMALGFMRSEEARGMTAKTYNETLKLLRSSFRKLRKQAGISDNPFDDIPLKSVETVHRKPFTEDQVLAILAEAQKDPFIYRLIATGLCTAMRLGDCARLRWSQVNLADGHIDAILSKTKKRATIPIFPLLRAVLETEPKTNSEYVFSDLARQYAINPGMLTDRLRRILARIGFGDSQSSLPRSFEREIHQSRQIGLRRASLRDFHSFRVTWVTLALNRGVPVELVRKVTGHQTVGIVLEHYHQPSSDDLRQALEHRLPQALISGGVPKTTGPQLSRTVEASWLRPLLASMNDSNWAEVRKAILGVLD</sequence>
<evidence type="ECO:0000256" key="1">
    <source>
        <dbReference type="ARBA" id="ARBA00023125"/>
    </source>
</evidence>